<keyword evidence="4" id="KW-1185">Reference proteome</keyword>
<keyword evidence="1" id="KW-0472">Membrane</keyword>
<dbReference type="GO" id="GO:0006508">
    <property type="term" value="P:proteolysis"/>
    <property type="evidence" value="ECO:0007669"/>
    <property type="project" value="UniProtKB-KW"/>
</dbReference>
<dbReference type="PANTHER" id="PTHR39430:SF1">
    <property type="entry name" value="PROTEASE"/>
    <property type="match status" value="1"/>
</dbReference>
<dbReference type="Pfam" id="PF02517">
    <property type="entry name" value="Rce1-like"/>
    <property type="match status" value="1"/>
</dbReference>
<dbReference type="GO" id="GO:0080120">
    <property type="term" value="P:CAAX-box protein maturation"/>
    <property type="evidence" value="ECO:0007669"/>
    <property type="project" value="UniProtKB-ARBA"/>
</dbReference>
<evidence type="ECO:0000259" key="2">
    <source>
        <dbReference type="Pfam" id="PF02517"/>
    </source>
</evidence>
<dbReference type="RefSeq" id="WP_023394843.1">
    <property type="nucleotide sequence ID" value="NZ_ASGZ01000037.1"/>
</dbReference>
<gene>
    <name evidence="3" type="ORF">K933_11316</name>
</gene>
<comment type="caution">
    <text evidence="3">The sequence shown here is derived from an EMBL/GenBank/DDBJ whole genome shotgun (WGS) entry which is preliminary data.</text>
</comment>
<feature type="transmembrane region" description="Helical" evidence="1">
    <location>
        <begin position="228"/>
        <end position="251"/>
    </location>
</feature>
<keyword evidence="1" id="KW-0812">Transmembrane</keyword>
<feature type="domain" description="CAAX prenyl protease 2/Lysostaphin resistance protein A-like" evidence="2">
    <location>
        <begin position="134"/>
        <end position="232"/>
    </location>
</feature>
<feature type="transmembrane region" description="Helical" evidence="1">
    <location>
        <begin position="50"/>
        <end position="77"/>
    </location>
</feature>
<feature type="transmembrane region" description="Helical" evidence="1">
    <location>
        <begin position="133"/>
        <end position="152"/>
    </location>
</feature>
<dbReference type="OrthoDB" id="331240at2157"/>
<dbReference type="STRING" id="1324957.K933_11316"/>
<keyword evidence="3" id="KW-0378">Hydrolase</keyword>
<protein>
    <submittedName>
        <fullName evidence="3">Caax amino terminal protease</fullName>
    </submittedName>
</protein>
<organism evidence="3 4">
    <name type="scientific">Candidatus Halobonum tyrrellensis G22</name>
    <dbReference type="NCBI Taxonomy" id="1324957"/>
    <lineage>
        <taxon>Archaea</taxon>
        <taxon>Methanobacteriati</taxon>
        <taxon>Methanobacteriota</taxon>
        <taxon>Stenosarchaea group</taxon>
        <taxon>Halobacteria</taxon>
        <taxon>Halobacteriales</taxon>
        <taxon>Haloferacaceae</taxon>
        <taxon>Candidatus Halobonum</taxon>
    </lineage>
</organism>
<dbReference type="GO" id="GO:0004175">
    <property type="term" value="F:endopeptidase activity"/>
    <property type="evidence" value="ECO:0007669"/>
    <property type="project" value="UniProtKB-ARBA"/>
</dbReference>
<sequence>MTPRAALRSLVWNADERRPPAPLRLVALVAAVFVALLAAGFLVVPLRGGGIAAGGAVGTVASGVAVTAGVLAVARVVDRRRLADLGLRAERGWVADLLAGLGLGVALQTLVAGVGLLAGWFRLVDTTVGAPAAFAGAVVLYLAVGFYEELLLRGYLLTNAAEALSGYLDDRAAAAGALLVSAAVFGVAHWANPGASPLSTLGVALAGVFLGVGYVLTGRLSFPVGVHVTWNFTQGVVYGLPVSGTTAGAHLLDLEPVGPPLVTGGAFGPEAGLLGVAALVVGTAATVAWDRRTGDGRLDPRVLVPDLRWRAGESADERGGEAAAEVRRRDR</sequence>
<evidence type="ECO:0000256" key="1">
    <source>
        <dbReference type="SAM" id="Phobius"/>
    </source>
</evidence>
<evidence type="ECO:0000313" key="3">
    <source>
        <dbReference type="EMBL" id="ESP87902.1"/>
    </source>
</evidence>
<dbReference type="PANTHER" id="PTHR39430">
    <property type="entry name" value="MEMBRANE-ASSOCIATED PROTEASE-RELATED"/>
    <property type="match status" value="1"/>
</dbReference>
<feature type="transmembrane region" description="Helical" evidence="1">
    <location>
        <begin position="271"/>
        <end position="289"/>
    </location>
</feature>
<dbReference type="Proteomes" id="UP000017840">
    <property type="component" value="Unassembled WGS sequence"/>
</dbReference>
<dbReference type="EMBL" id="ASGZ01000037">
    <property type="protein sequence ID" value="ESP87902.1"/>
    <property type="molecule type" value="Genomic_DNA"/>
</dbReference>
<dbReference type="AlphaFoldDB" id="V4IXL6"/>
<keyword evidence="3" id="KW-0645">Protease</keyword>
<feature type="transmembrane region" description="Helical" evidence="1">
    <location>
        <begin position="21"/>
        <end position="44"/>
    </location>
</feature>
<dbReference type="eggNOG" id="arCOG09164">
    <property type="taxonomic scope" value="Archaea"/>
</dbReference>
<name>V4IXL6_9EURY</name>
<proteinExistence type="predicted"/>
<reference evidence="3 4" key="1">
    <citation type="journal article" date="2013" name="Genome Announc.">
        <title>Draft Genome Sequence of 'Candidatus Halobonum tyrrellensis' Strain G22, Isolated from the Hypersaline Waters of Lake Tyrrell, Australia.</title>
        <authorList>
            <person name="Ugalde J.A."/>
            <person name="Narasingarao P."/>
            <person name="Kuo S."/>
            <person name="Podell S."/>
            <person name="Allen E.E."/>
        </authorList>
    </citation>
    <scope>NUCLEOTIDE SEQUENCE [LARGE SCALE GENOMIC DNA]</scope>
    <source>
        <strain evidence="3 4">G22</strain>
    </source>
</reference>
<feature type="transmembrane region" description="Helical" evidence="1">
    <location>
        <begin position="97"/>
        <end position="121"/>
    </location>
</feature>
<feature type="transmembrane region" description="Helical" evidence="1">
    <location>
        <begin position="172"/>
        <end position="191"/>
    </location>
</feature>
<dbReference type="InterPro" id="IPR003675">
    <property type="entry name" value="Rce1/LyrA-like_dom"/>
</dbReference>
<keyword evidence="1" id="KW-1133">Transmembrane helix</keyword>
<accession>V4IXL6</accession>
<evidence type="ECO:0000313" key="4">
    <source>
        <dbReference type="Proteomes" id="UP000017840"/>
    </source>
</evidence>
<feature type="transmembrane region" description="Helical" evidence="1">
    <location>
        <begin position="197"/>
        <end position="216"/>
    </location>
</feature>